<evidence type="ECO:0008006" key="4">
    <source>
        <dbReference type="Google" id="ProtNLM"/>
    </source>
</evidence>
<evidence type="ECO:0000256" key="1">
    <source>
        <dbReference type="ARBA" id="ARBA00022649"/>
    </source>
</evidence>
<dbReference type="EMBL" id="ABYH01000111">
    <property type="protein sequence ID" value="EEC97301.1"/>
    <property type="molecule type" value="Genomic_DNA"/>
</dbReference>
<accession>B7B8E8</accession>
<evidence type="ECO:0000313" key="2">
    <source>
        <dbReference type="EMBL" id="EEC97301.1"/>
    </source>
</evidence>
<proteinExistence type="predicted"/>
<reference evidence="2 3" key="1">
    <citation type="submission" date="2008-10" db="EMBL/GenBank/DDBJ databases">
        <title>Draft genome sequence of Parabacteroides johnsonii (DSM 18315).</title>
        <authorList>
            <person name="Sudarsanam P."/>
            <person name="Ley R."/>
            <person name="Guruge J."/>
            <person name="Turnbaugh P.J."/>
            <person name="Mahowald M."/>
            <person name="Liep D."/>
            <person name="Gordon J."/>
        </authorList>
    </citation>
    <scope>NUCLEOTIDE SEQUENCE [LARGE SCALE GENOMIC DNA]</scope>
    <source>
        <strain evidence="2 3">DSM 18315</strain>
    </source>
</reference>
<keyword evidence="1" id="KW-1277">Toxin-antitoxin system</keyword>
<dbReference type="HOGENOM" id="CLU_2992553_0_0_10"/>
<dbReference type="InterPro" id="IPR035093">
    <property type="entry name" value="RelE/ParE_toxin_dom_sf"/>
</dbReference>
<dbReference type="AlphaFoldDB" id="B7B8E8"/>
<evidence type="ECO:0000313" key="3">
    <source>
        <dbReference type="Proteomes" id="UP000005510"/>
    </source>
</evidence>
<organism evidence="2 3">
    <name type="scientific">Parabacteroides johnsonii DSM 18315</name>
    <dbReference type="NCBI Taxonomy" id="537006"/>
    <lineage>
        <taxon>Bacteria</taxon>
        <taxon>Pseudomonadati</taxon>
        <taxon>Bacteroidota</taxon>
        <taxon>Bacteroidia</taxon>
        <taxon>Bacteroidales</taxon>
        <taxon>Tannerellaceae</taxon>
        <taxon>Parabacteroides</taxon>
    </lineage>
</organism>
<dbReference type="InterPro" id="IPR007712">
    <property type="entry name" value="RelE/ParE_toxin"/>
</dbReference>
<reference evidence="2 3" key="2">
    <citation type="submission" date="2008-10" db="EMBL/GenBank/DDBJ databases">
        <authorList>
            <person name="Fulton L."/>
            <person name="Clifton S."/>
            <person name="Fulton B."/>
            <person name="Xu J."/>
            <person name="Minx P."/>
            <person name="Pepin K.H."/>
            <person name="Johnson M."/>
            <person name="Bhonagiri V."/>
            <person name="Nash W.E."/>
            <person name="Mardis E.R."/>
            <person name="Wilson R.K."/>
        </authorList>
    </citation>
    <scope>NUCLEOTIDE SEQUENCE [LARGE SCALE GENOMIC DNA]</scope>
    <source>
        <strain evidence="2 3">DSM 18315</strain>
    </source>
</reference>
<dbReference type="STRING" id="537006.PRABACTJOHN_01299"/>
<dbReference type="GeneID" id="93408213"/>
<protein>
    <recommendedName>
        <fullName evidence="4">Toxin-antitoxin system, toxin component, RelE family</fullName>
    </recommendedName>
</protein>
<dbReference type="Pfam" id="PF05016">
    <property type="entry name" value="ParE_toxin"/>
    <property type="match status" value="1"/>
</dbReference>
<dbReference type="Proteomes" id="UP000005510">
    <property type="component" value="Unassembled WGS sequence"/>
</dbReference>
<name>B7B8E8_9BACT</name>
<comment type="caution">
    <text evidence="2">The sequence shown here is derived from an EMBL/GenBank/DDBJ whole genome shotgun (WGS) entry which is preliminary data.</text>
</comment>
<sequence length="57" mass="6686">MVEKKITKIQWTRKAQKRLKDIKTYYKENASESVANHIISNIVVSVSMLYLNPDIFT</sequence>
<dbReference type="RefSeq" id="WP_008147863.1">
    <property type="nucleotide sequence ID" value="NZ_CP102285.1"/>
</dbReference>
<dbReference type="Gene3D" id="3.30.2310.20">
    <property type="entry name" value="RelE-like"/>
    <property type="match status" value="1"/>
</dbReference>
<gene>
    <name evidence="2" type="ORF">PRABACTJOHN_01299</name>
</gene>